<comment type="caution">
    <text evidence="2">The sequence shown here is derived from an EMBL/GenBank/DDBJ whole genome shotgun (WGS) entry which is preliminary data.</text>
</comment>
<accession>A0A6A0A2V9</accession>
<sequence>MSIGGAGREEEGSHSQAPQLEQDRDKEQEHQGSAAGQGPGAGLLGVFGGKWCRLTLYLEQITLPLGGLGVAGVAASSARAGPVKYHAVYTLPGWWVGATLHESRAIAQLSTVPESGAESGCTVEHIA</sequence>
<keyword evidence="3" id="KW-1185">Reference proteome</keyword>
<gene>
    <name evidence="2" type="ORF">HaLaN_21574</name>
</gene>
<reference evidence="2 3" key="1">
    <citation type="submission" date="2020-02" db="EMBL/GenBank/DDBJ databases">
        <title>Draft genome sequence of Haematococcus lacustris strain NIES-144.</title>
        <authorList>
            <person name="Morimoto D."/>
            <person name="Nakagawa S."/>
            <person name="Yoshida T."/>
            <person name="Sawayama S."/>
        </authorList>
    </citation>
    <scope>NUCLEOTIDE SEQUENCE [LARGE SCALE GENOMIC DNA]</scope>
    <source>
        <strain evidence="2 3">NIES-144</strain>
    </source>
</reference>
<dbReference type="Proteomes" id="UP000485058">
    <property type="component" value="Unassembled WGS sequence"/>
</dbReference>
<protein>
    <submittedName>
        <fullName evidence="2">Uncharacterized protein</fullName>
    </submittedName>
</protein>
<evidence type="ECO:0000313" key="2">
    <source>
        <dbReference type="EMBL" id="GFH23882.1"/>
    </source>
</evidence>
<evidence type="ECO:0000313" key="3">
    <source>
        <dbReference type="Proteomes" id="UP000485058"/>
    </source>
</evidence>
<organism evidence="2 3">
    <name type="scientific">Haematococcus lacustris</name>
    <name type="common">Green alga</name>
    <name type="synonym">Haematococcus pluvialis</name>
    <dbReference type="NCBI Taxonomy" id="44745"/>
    <lineage>
        <taxon>Eukaryota</taxon>
        <taxon>Viridiplantae</taxon>
        <taxon>Chlorophyta</taxon>
        <taxon>core chlorophytes</taxon>
        <taxon>Chlorophyceae</taxon>
        <taxon>CS clade</taxon>
        <taxon>Chlamydomonadales</taxon>
        <taxon>Haematococcaceae</taxon>
        <taxon>Haematococcus</taxon>
    </lineage>
</organism>
<name>A0A6A0A2V9_HAELA</name>
<proteinExistence type="predicted"/>
<dbReference type="EMBL" id="BLLF01002387">
    <property type="protein sequence ID" value="GFH23882.1"/>
    <property type="molecule type" value="Genomic_DNA"/>
</dbReference>
<evidence type="ECO:0000256" key="1">
    <source>
        <dbReference type="SAM" id="MobiDB-lite"/>
    </source>
</evidence>
<dbReference type="AlphaFoldDB" id="A0A6A0A2V9"/>
<feature type="region of interest" description="Disordered" evidence="1">
    <location>
        <begin position="1"/>
        <end position="42"/>
    </location>
</feature>
<feature type="compositionally biased region" description="Basic and acidic residues" evidence="1">
    <location>
        <begin position="21"/>
        <end position="30"/>
    </location>
</feature>